<comment type="similarity">
    <text evidence="1">Belongs to the LysR transcriptional regulatory family.</text>
</comment>
<name>A0AAN4UTJ4_9RHOB</name>
<dbReference type="SUPFAM" id="SSF53850">
    <property type="entry name" value="Periplasmic binding protein-like II"/>
    <property type="match status" value="1"/>
</dbReference>
<organism evidence="6 9">
    <name type="scientific">Allgaiera indica</name>
    <dbReference type="NCBI Taxonomy" id="765699"/>
    <lineage>
        <taxon>Bacteria</taxon>
        <taxon>Pseudomonadati</taxon>
        <taxon>Pseudomonadota</taxon>
        <taxon>Alphaproteobacteria</taxon>
        <taxon>Rhodobacterales</taxon>
        <taxon>Paracoccaceae</taxon>
        <taxon>Allgaiera</taxon>
    </lineage>
</organism>
<keyword evidence="3" id="KW-0238">DNA-binding</keyword>
<keyword evidence="2" id="KW-0805">Transcription regulation</keyword>
<keyword evidence="8" id="KW-1185">Reference proteome</keyword>
<dbReference type="GO" id="GO:0003700">
    <property type="term" value="F:DNA-binding transcription factor activity"/>
    <property type="evidence" value="ECO:0007669"/>
    <property type="project" value="InterPro"/>
</dbReference>
<sequence>MTALGRLAVQDLRLLRALVAVAHTGNVTRAAELLNLTQPALSVQLRKLSDLTDLTLFQRNVRGLRLTADGEMLAAKAETVLDALQEFDQLLRTMRSQLRGTLRIGTIIDPEFTRLGALLQRLLETAPQLSTSLRHGVSGEVLDQIGQGQLDVGFYLGAPAEAEAGRFHGRHLARLRYRVVAAPPLAQRARGMDWAQLARLPWVGTPPASVHNRLLGARFAACGVQQNVVAQVDQEASMLAMARTGVGLSLCRDLIALHEAQSGSVVILDQQPLETELTFQCQAARADDPVIAAAFRAIDHVWGH</sequence>
<dbReference type="PANTHER" id="PTHR30126:SF94">
    <property type="entry name" value="LYSR FAMILY TRANSCRIPTIONAL REGULATOR"/>
    <property type="match status" value="1"/>
</dbReference>
<dbReference type="Gene3D" id="3.40.190.290">
    <property type="match status" value="1"/>
</dbReference>
<dbReference type="EMBL" id="FNOB01000015">
    <property type="protein sequence ID" value="SDX39488.1"/>
    <property type="molecule type" value="Genomic_DNA"/>
</dbReference>
<evidence type="ECO:0000256" key="1">
    <source>
        <dbReference type="ARBA" id="ARBA00009437"/>
    </source>
</evidence>
<dbReference type="InterPro" id="IPR036390">
    <property type="entry name" value="WH_DNA-bd_sf"/>
</dbReference>
<dbReference type="Proteomes" id="UP000199541">
    <property type="component" value="Unassembled WGS sequence"/>
</dbReference>
<evidence type="ECO:0000313" key="6">
    <source>
        <dbReference type="EMBL" id="GHE04300.1"/>
    </source>
</evidence>
<dbReference type="Pfam" id="PF00126">
    <property type="entry name" value="HTH_1"/>
    <property type="match status" value="1"/>
</dbReference>
<keyword evidence="4" id="KW-0804">Transcription</keyword>
<dbReference type="Pfam" id="PF03466">
    <property type="entry name" value="LysR_substrate"/>
    <property type="match status" value="1"/>
</dbReference>
<feature type="domain" description="HTH lysR-type" evidence="5">
    <location>
        <begin position="10"/>
        <end position="67"/>
    </location>
</feature>
<evidence type="ECO:0000313" key="9">
    <source>
        <dbReference type="Proteomes" id="UP000634647"/>
    </source>
</evidence>
<dbReference type="GO" id="GO:0000976">
    <property type="term" value="F:transcription cis-regulatory region binding"/>
    <property type="evidence" value="ECO:0007669"/>
    <property type="project" value="TreeGrafter"/>
</dbReference>
<proteinExistence type="inferred from homology"/>
<evidence type="ECO:0000256" key="2">
    <source>
        <dbReference type="ARBA" id="ARBA00023015"/>
    </source>
</evidence>
<dbReference type="InterPro" id="IPR000847">
    <property type="entry name" value="LysR_HTH_N"/>
</dbReference>
<reference evidence="6" key="3">
    <citation type="submission" date="2023-06" db="EMBL/GenBank/DDBJ databases">
        <authorList>
            <person name="Sun Q."/>
            <person name="Zhou Y."/>
        </authorList>
    </citation>
    <scope>NUCLEOTIDE SEQUENCE</scope>
    <source>
        <strain evidence="6">CGMCC 1.10859</strain>
    </source>
</reference>
<dbReference type="Gene3D" id="1.10.10.10">
    <property type="entry name" value="Winged helix-like DNA-binding domain superfamily/Winged helix DNA-binding domain"/>
    <property type="match status" value="1"/>
</dbReference>
<evidence type="ECO:0000256" key="3">
    <source>
        <dbReference type="ARBA" id="ARBA00023125"/>
    </source>
</evidence>
<dbReference type="Proteomes" id="UP000634647">
    <property type="component" value="Unassembled WGS sequence"/>
</dbReference>
<dbReference type="RefSeq" id="WP_210184795.1">
    <property type="nucleotide sequence ID" value="NZ_BNAB01000016.1"/>
</dbReference>
<dbReference type="PROSITE" id="PS50931">
    <property type="entry name" value="HTH_LYSR"/>
    <property type="match status" value="1"/>
</dbReference>
<dbReference type="InterPro" id="IPR036388">
    <property type="entry name" value="WH-like_DNA-bd_sf"/>
</dbReference>
<protein>
    <submittedName>
        <fullName evidence="6">LysR family transcriptional regulator</fullName>
    </submittedName>
    <submittedName>
        <fullName evidence="7">Transcriptional regulator, LysR family</fullName>
    </submittedName>
</protein>
<dbReference type="InterPro" id="IPR005119">
    <property type="entry name" value="LysR_subst-bd"/>
</dbReference>
<reference evidence="6" key="1">
    <citation type="journal article" date="2014" name="Int. J. Syst. Evol. Microbiol.">
        <title>Complete genome sequence of Corynebacterium casei LMG S-19264T (=DSM 44701T), isolated from a smear-ripened cheese.</title>
        <authorList>
            <consortium name="US DOE Joint Genome Institute (JGI-PGF)"/>
            <person name="Walter F."/>
            <person name="Albersmeier A."/>
            <person name="Kalinowski J."/>
            <person name="Ruckert C."/>
        </authorList>
    </citation>
    <scope>NUCLEOTIDE SEQUENCE</scope>
    <source>
        <strain evidence="6">CGMCC 1.10859</strain>
    </source>
</reference>
<dbReference type="EMBL" id="BNAB01000016">
    <property type="protein sequence ID" value="GHE04300.1"/>
    <property type="molecule type" value="Genomic_DNA"/>
</dbReference>
<dbReference type="PANTHER" id="PTHR30126">
    <property type="entry name" value="HTH-TYPE TRANSCRIPTIONAL REGULATOR"/>
    <property type="match status" value="1"/>
</dbReference>
<dbReference type="AlphaFoldDB" id="A0AAN4UTJ4"/>
<comment type="caution">
    <text evidence="6">The sequence shown here is derived from an EMBL/GenBank/DDBJ whole genome shotgun (WGS) entry which is preliminary data.</text>
</comment>
<dbReference type="CDD" id="cd05466">
    <property type="entry name" value="PBP2_LTTR_substrate"/>
    <property type="match status" value="1"/>
</dbReference>
<dbReference type="PRINTS" id="PR00039">
    <property type="entry name" value="HTHLYSR"/>
</dbReference>
<evidence type="ECO:0000256" key="4">
    <source>
        <dbReference type="ARBA" id="ARBA00023163"/>
    </source>
</evidence>
<reference evidence="7 8" key="2">
    <citation type="submission" date="2016-10" db="EMBL/GenBank/DDBJ databases">
        <authorList>
            <person name="Varghese N."/>
            <person name="Submissions S."/>
        </authorList>
    </citation>
    <scope>NUCLEOTIDE SEQUENCE [LARGE SCALE GENOMIC DNA]</scope>
    <source>
        <strain evidence="7 8">DSM 24802</strain>
    </source>
</reference>
<accession>A0AAN4UTJ4</accession>
<evidence type="ECO:0000259" key="5">
    <source>
        <dbReference type="PROSITE" id="PS50931"/>
    </source>
</evidence>
<evidence type="ECO:0000313" key="7">
    <source>
        <dbReference type="EMBL" id="SDX39488.1"/>
    </source>
</evidence>
<evidence type="ECO:0000313" key="8">
    <source>
        <dbReference type="Proteomes" id="UP000199541"/>
    </source>
</evidence>
<gene>
    <name evidence="6" type="ORF">GCM10008024_31000</name>
    <name evidence="7" type="ORF">SAMN05444006_11527</name>
</gene>
<dbReference type="SUPFAM" id="SSF46785">
    <property type="entry name" value="Winged helix' DNA-binding domain"/>
    <property type="match status" value="1"/>
</dbReference>